<keyword evidence="1" id="KW-0472">Membrane</keyword>
<feature type="transmembrane region" description="Helical" evidence="1">
    <location>
        <begin position="345"/>
        <end position="366"/>
    </location>
</feature>
<name>A0ABS1I8X6_9PROT</name>
<feature type="transmembrane region" description="Helical" evidence="1">
    <location>
        <begin position="64"/>
        <end position="91"/>
    </location>
</feature>
<proteinExistence type="predicted"/>
<dbReference type="Proteomes" id="UP000654452">
    <property type="component" value="Unassembled WGS sequence"/>
</dbReference>
<evidence type="ECO:0000256" key="1">
    <source>
        <dbReference type="SAM" id="Phobius"/>
    </source>
</evidence>
<protein>
    <recommendedName>
        <fullName evidence="4">Glycosyltransferase RgtA/B/C/D-like domain-containing protein</fullName>
    </recommendedName>
</protein>
<feature type="transmembrane region" description="Helical" evidence="1">
    <location>
        <begin position="280"/>
        <end position="304"/>
    </location>
</feature>
<feature type="transmembrane region" description="Helical" evidence="1">
    <location>
        <begin position="256"/>
        <end position="273"/>
    </location>
</feature>
<feature type="transmembrane region" description="Helical" evidence="1">
    <location>
        <begin position="170"/>
        <end position="187"/>
    </location>
</feature>
<keyword evidence="1" id="KW-0812">Transmembrane</keyword>
<comment type="caution">
    <text evidence="2">The sequence shown here is derived from an EMBL/GenBank/DDBJ whole genome shotgun (WGS) entry which is preliminary data.</text>
</comment>
<feature type="transmembrane region" description="Helical" evidence="1">
    <location>
        <begin position="199"/>
        <end position="221"/>
    </location>
</feature>
<organism evidence="2 3">
    <name type="scientific">Azospirillum aestuarii</name>
    <dbReference type="NCBI Taxonomy" id="2802052"/>
    <lineage>
        <taxon>Bacteria</taxon>
        <taxon>Pseudomonadati</taxon>
        <taxon>Pseudomonadota</taxon>
        <taxon>Alphaproteobacteria</taxon>
        <taxon>Rhodospirillales</taxon>
        <taxon>Azospirillaceae</taxon>
        <taxon>Azospirillum</taxon>
    </lineage>
</organism>
<accession>A0ABS1I8X6</accession>
<evidence type="ECO:0008006" key="4">
    <source>
        <dbReference type="Google" id="ProtNLM"/>
    </source>
</evidence>
<sequence length="427" mass="46630">MALFVIAVYAGFGRPIWIDEFLHFALGGYDSVLDVLAVIWKTTAEVNHGQTGTYMLLDYLLLEIFGANAVALRLPSLLSGIFLLLSSFLFFEARRVGFIGRIGFLLAIVGQADLMHYVGEARPYMPLAASAVGILAYYSVLPEDRGRWTVAVTGWVSVLLGASMHPYFPAYWLSIALFCYWSAWFDGRRTASIPDALAFANLPLSIAGTALVFVIGTLTWLRGGPSFAFHPFEWMVFGPWATFTGLSHFQFIPDHALAFIVAAGVVPLLHLAAPRWAKPVLHGLVAPCVLILLALALSVLVGVASYVRHYWILPRQWVASAALVPIGVVWLACEVSRQFERLSPLAAGAFAATALYGLSLTTLPVMQAKAVELRDRMAAPSVPPAVMPVPPESAPSDNDGWVALANRNIEAGGPVWTIYRLYYIRGY</sequence>
<feature type="transmembrane region" description="Helical" evidence="1">
    <location>
        <begin position="316"/>
        <end position="333"/>
    </location>
</feature>
<reference evidence="2 3" key="1">
    <citation type="submission" date="2021-01" db="EMBL/GenBank/DDBJ databases">
        <title>Azospirillum sp. YIM DDC1 draft genome.</title>
        <authorList>
            <person name="Wang Y.-X."/>
        </authorList>
    </citation>
    <scope>NUCLEOTIDE SEQUENCE [LARGE SCALE GENOMIC DNA]</scope>
    <source>
        <strain evidence="2 3">YIM DDC1</strain>
    </source>
</reference>
<dbReference type="EMBL" id="JAEPIV010000067">
    <property type="protein sequence ID" value="MBK4723528.1"/>
    <property type="molecule type" value="Genomic_DNA"/>
</dbReference>
<feature type="transmembrane region" description="Helical" evidence="1">
    <location>
        <begin position="98"/>
        <end position="118"/>
    </location>
</feature>
<evidence type="ECO:0000313" key="2">
    <source>
        <dbReference type="EMBL" id="MBK4723528.1"/>
    </source>
</evidence>
<keyword evidence="3" id="KW-1185">Reference proteome</keyword>
<evidence type="ECO:0000313" key="3">
    <source>
        <dbReference type="Proteomes" id="UP000654452"/>
    </source>
</evidence>
<gene>
    <name evidence="2" type="ORF">JJL56_32320</name>
</gene>
<keyword evidence="1" id="KW-1133">Transmembrane helix</keyword>
<dbReference type="RefSeq" id="WP_200487863.1">
    <property type="nucleotide sequence ID" value="NZ_JAEPIV010000067.1"/>
</dbReference>